<dbReference type="AlphaFoldDB" id="A0A9D7T8G6"/>
<feature type="region of interest" description="Disordered" evidence="1">
    <location>
        <begin position="1"/>
        <end position="29"/>
    </location>
</feature>
<feature type="transmembrane region" description="Helical" evidence="2">
    <location>
        <begin position="235"/>
        <end position="258"/>
    </location>
</feature>
<feature type="transmembrane region" description="Helical" evidence="2">
    <location>
        <begin position="141"/>
        <end position="161"/>
    </location>
</feature>
<evidence type="ECO:0000256" key="1">
    <source>
        <dbReference type="SAM" id="MobiDB-lite"/>
    </source>
</evidence>
<feature type="transmembrane region" description="Helical" evidence="2">
    <location>
        <begin position="315"/>
        <end position="333"/>
    </location>
</feature>
<reference evidence="3" key="1">
    <citation type="submission" date="2020-10" db="EMBL/GenBank/DDBJ databases">
        <title>Connecting structure to function with the recovery of over 1000 high-quality activated sludge metagenome-assembled genomes encoding full-length rRNA genes using long-read sequencing.</title>
        <authorList>
            <person name="Singleton C.M."/>
            <person name="Petriglieri F."/>
            <person name="Kristensen J.M."/>
            <person name="Kirkegaard R.H."/>
            <person name="Michaelsen T.Y."/>
            <person name="Andersen M.H."/>
            <person name="Karst S.M."/>
            <person name="Dueholm M.S."/>
            <person name="Nielsen P.H."/>
            <person name="Albertsen M."/>
        </authorList>
    </citation>
    <scope>NUCLEOTIDE SEQUENCE</scope>
    <source>
        <strain evidence="3">Ribe_18-Q3-R11-54_MAXAC.001</strain>
    </source>
</reference>
<keyword evidence="2" id="KW-1133">Transmembrane helix</keyword>
<keyword evidence="2" id="KW-0812">Transmembrane</keyword>
<gene>
    <name evidence="3" type="ORF">IPP00_11445</name>
</gene>
<organism evidence="3 4">
    <name type="scientific">Candidatus Phosphoribacter hodrii</name>
    <dbReference type="NCBI Taxonomy" id="2953743"/>
    <lineage>
        <taxon>Bacteria</taxon>
        <taxon>Bacillati</taxon>
        <taxon>Actinomycetota</taxon>
        <taxon>Actinomycetes</taxon>
        <taxon>Micrococcales</taxon>
        <taxon>Dermatophilaceae</taxon>
        <taxon>Candidatus Phosphoribacter</taxon>
    </lineage>
</organism>
<feature type="transmembrane region" description="Helical" evidence="2">
    <location>
        <begin position="279"/>
        <end position="303"/>
    </location>
</feature>
<evidence type="ECO:0000313" key="3">
    <source>
        <dbReference type="EMBL" id="MBL0004564.1"/>
    </source>
</evidence>
<dbReference type="Proteomes" id="UP000886632">
    <property type="component" value="Unassembled WGS sequence"/>
</dbReference>
<dbReference type="EMBL" id="JADKGK010000020">
    <property type="protein sequence ID" value="MBL0004564.1"/>
    <property type="molecule type" value="Genomic_DNA"/>
</dbReference>
<proteinExistence type="predicted"/>
<feature type="transmembrane region" description="Helical" evidence="2">
    <location>
        <begin position="167"/>
        <end position="184"/>
    </location>
</feature>
<feature type="transmembrane region" description="Helical" evidence="2">
    <location>
        <begin position="340"/>
        <end position="360"/>
    </location>
</feature>
<sequence length="635" mass="68156">MSHSGEPALAAAPPVTGPAGMPSEPVAAPKGSPSTTFRLGALAILVVTLVWRAWTVSAWSWIQDDWIYQIEAQRMPLGDYLTQNYNQHFMPGQFLLAWASTTLAPLDYTWAVVVTVGLSVLSVLAWALALAEVFGENSRALLALALVALSPIFLPTSLWWAASIQVLPLQLAMALVILFLCRYLRRPGPRPLIGLGVSYALGLFFWQKALLLVIPAFFLVLLLGSGSTRARLRAAWRPLGLLATLTVLYLPAYLLVLAKPGSAGMGVDRTFSPRGLGESLSFFFTGLFNIVLPSLVGGPWGAADNTTSIYDPVPAVLWLPMLALAVCGAILVVRFRHRGGWLIAMVLTYAVVSWGLVLFSSRYQSIGVLSVREARYSADLLPVAFFALTFAFTRSRIEVTTGTPAVRRPLPQPLAGRVDALVGVLTLAVSLSALAGNGAEWQRIEPHSPRPWVDTIIGDATAVGPRSVYNSVAPDSVIHPGFFPTYAHLNVMLAPLGLPLTFDAPARQVLIARGDGHLVNAAVEDLVQVPTGPVSDCGYLVKPGETAYVPVTNRLFAWTWFVQIDYFSERGGDAVLRADTKSWTVHLEPGLNQVQLPIVDSVSALAVTGAADAGASCVTKIQVGNIRETSVLAVP</sequence>
<evidence type="ECO:0000256" key="2">
    <source>
        <dbReference type="SAM" id="Phobius"/>
    </source>
</evidence>
<protein>
    <submittedName>
        <fullName evidence="3">Uncharacterized protein</fullName>
    </submittedName>
</protein>
<comment type="caution">
    <text evidence="3">The sequence shown here is derived from an EMBL/GenBank/DDBJ whole genome shotgun (WGS) entry which is preliminary data.</text>
</comment>
<accession>A0A9D7T8G6</accession>
<evidence type="ECO:0000313" key="4">
    <source>
        <dbReference type="Proteomes" id="UP000886632"/>
    </source>
</evidence>
<feature type="transmembrane region" description="Helical" evidence="2">
    <location>
        <begin position="108"/>
        <end position="129"/>
    </location>
</feature>
<name>A0A9D7T8G6_9MICO</name>
<keyword evidence="2" id="KW-0472">Membrane</keyword>
<feature type="transmembrane region" description="Helical" evidence="2">
    <location>
        <begin position="39"/>
        <end position="62"/>
    </location>
</feature>
<feature type="transmembrane region" description="Helical" evidence="2">
    <location>
        <begin position="196"/>
        <end position="223"/>
    </location>
</feature>